<accession>A0A7X2D6P7</accession>
<sequence>MGAKHRVTINLAEEEYQELVELSERSRVSLAWLGRQAIIDFLDRYAGDERQLPLDLASGKRRAND</sequence>
<evidence type="ECO:0000313" key="2">
    <source>
        <dbReference type="EMBL" id="MQX38470.1"/>
    </source>
</evidence>
<dbReference type="OrthoDB" id="6058957at2"/>
<dbReference type="Pfam" id="PF12651">
    <property type="entry name" value="RHH_3"/>
    <property type="match status" value="1"/>
</dbReference>
<proteinExistence type="predicted"/>
<keyword evidence="3" id="KW-1185">Reference proteome</keyword>
<name>A0A7X2D6P7_9PROT</name>
<comment type="caution">
    <text evidence="2">The sequence shown here is derived from an EMBL/GenBank/DDBJ whole genome shotgun (WGS) entry which is preliminary data.</text>
</comment>
<gene>
    <name evidence="2" type="ORF">GHC57_18285</name>
</gene>
<dbReference type="AlphaFoldDB" id="A0A7X2D6P7"/>
<protein>
    <submittedName>
        <fullName evidence="2">Ribbon-helix-helix domain-containing protein</fullName>
    </submittedName>
</protein>
<evidence type="ECO:0000259" key="1">
    <source>
        <dbReference type="Pfam" id="PF12651"/>
    </source>
</evidence>
<organism evidence="2 3">
    <name type="scientific">Roseospira navarrensis</name>
    <dbReference type="NCBI Taxonomy" id="140058"/>
    <lineage>
        <taxon>Bacteria</taxon>
        <taxon>Pseudomonadati</taxon>
        <taxon>Pseudomonadota</taxon>
        <taxon>Alphaproteobacteria</taxon>
        <taxon>Rhodospirillales</taxon>
        <taxon>Rhodospirillaceae</taxon>
        <taxon>Roseospira</taxon>
    </lineage>
</organism>
<dbReference type="Proteomes" id="UP000434582">
    <property type="component" value="Unassembled WGS sequence"/>
</dbReference>
<dbReference type="EMBL" id="WIVE01000105">
    <property type="protein sequence ID" value="MQX38470.1"/>
    <property type="molecule type" value="Genomic_DNA"/>
</dbReference>
<reference evidence="2 3" key="1">
    <citation type="submission" date="2019-10" db="EMBL/GenBank/DDBJ databases">
        <title>Draft whole-genome sequence of the purple nonsulfur photosynthetic bacterium Roseospira navarrensis DSM 15114.</title>
        <authorList>
            <person name="Kyndt J.A."/>
            <person name="Meyer T.E."/>
        </authorList>
    </citation>
    <scope>NUCLEOTIDE SEQUENCE [LARGE SCALE GENOMIC DNA]</scope>
    <source>
        <strain evidence="2 3">DSM 15114</strain>
    </source>
</reference>
<dbReference type="RefSeq" id="WP_153346974.1">
    <property type="nucleotide sequence ID" value="NZ_WIVE01000105.1"/>
</dbReference>
<feature type="domain" description="Predicted DNA-binding protein ribbon-helix-helix" evidence="1">
    <location>
        <begin position="4"/>
        <end position="45"/>
    </location>
</feature>
<evidence type="ECO:0000313" key="3">
    <source>
        <dbReference type="Proteomes" id="UP000434582"/>
    </source>
</evidence>
<dbReference type="InterPro" id="IPR038733">
    <property type="entry name" value="Predicted_DNA_bind_prot_RHH"/>
</dbReference>